<evidence type="ECO:0000256" key="6">
    <source>
        <dbReference type="SAM" id="MobiDB-lite"/>
    </source>
</evidence>
<feature type="region of interest" description="Disordered" evidence="6">
    <location>
        <begin position="251"/>
        <end position="275"/>
    </location>
</feature>
<proteinExistence type="predicted"/>
<feature type="transmembrane region" description="Helical" evidence="7">
    <location>
        <begin position="83"/>
        <end position="103"/>
    </location>
</feature>
<evidence type="ECO:0000256" key="5">
    <source>
        <dbReference type="ARBA" id="ARBA00023136"/>
    </source>
</evidence>
<keyword evidence="5 7" id="KW-0472">Membrane</keyword>
<accession>A0A6I4P0Y2</accession>
<feature type="non-terminal residue" evidence="9">
    <location>
        <position position="372"/>
    </location>
</feature>
<evidence type="ECO:0000313" key="10">
    <source>
        <dbReference type="Proteomes" id="UP000438182"/>
    </source>
</evidence>
<dbReference type="AlphaFoldDB" id="A0A6I4P0Y2"/>
<dbReference type="InterPro" id="IPR025199">
    <property type="entry name" value="FtsK_4TM"/>
</dbReference>
<reference evidence="9 10" key="1">
    <citation type="submission" date="2019-12" db="EMBL/GenBank/DDBJ databases">
        <authorList>
            <person name="Kim Y.S."/>
        </authorList>
    </citation>
    <scope>NUCLEOTIDE SEQUENCE [LARGE SCALE GENOMIC DNA]</scope>
    <source>
        <strain evidence="9 10">MMS17-SY077</strain>
    </source>
</reference>
<dbReference type="RefSeq" id="WP_202107343.1">
    <property type="nucleotide sequence ID" value="NZ_WSTA01000117.1"/>
</dbReference>
<feature type="transmembrane region" description="Helical" evidence="7">
    <location>
        <begin position="189"/>
        <end position="222"/>
    </location>
</feature>
<keyword evidence="3 7" id="KW-0812">Transmembrane</keyword>
<evidence type="ECO:0000256" key="3">
    <source>
        <dbReference type="ARBA" id="ARBA00022692"/>
    </source>
</evidence>
<comment type="subcellular location">
    <subcellularLocation>
        <location evidence="1">Cell membrane</location>
        <topology evidence="1">Multi-pass membrane protein</topology>
    </subcellularLocation>
</comment>
<keyword evidence="10" id="KW-1185">Reference proteome</keyword>
<evidence type="ECO:0000313" key="9">
    <source>
        <dbReference type="EMBL" id="MWC00261.1"/>
    </source>
</evidence>
<evidence type="ECO:0000256" key="4">
    <source>
        <dbReference type="ARBA" id="ARBA00022989"/>
    </source>
</evidence>
<gene>
    <name evidence="9" type="ORF">GB864_17105</name>
</gene>
<dbReference type="GO" id="GO:0005886">
    <property type="term" value="C:plasma membrane"/>
    <property type="evidence" value="ECO:0007669"/>
    <property type="project" value="UniProtKB-SubCell"/>
</dbReference>
<dbReference type="GO" id="GO:0051301">
    <property type="term" value="P:cell division"/>
    <property type="evidence" value="ECO:0007669"/>
    <property type="project" value="UniProtKB-KW"/>
</dbReference>
<evidence type="ECO:0000256" key="7">
    <source>
        <dbReference type="SAM" id="Phobius"/>
    </source>
</evidence>
<keyword evidence="9" id="KW-0131">Cell cycle</keyword>
<feature type="transmembrane region" description="Helical" evidence="7">
    <location>
        <begin position="151"/>
        <end position="169"/>
    </location>
</feature>
<protein>
    <submittedName>
        <fullName evidence="9">Cell division protein FtsK</fullName>
    </submittedName>
</protein>
<comment type="caution">
    <text evidence="9">The sequence shown here is derived from an EMBL/GenBank/DDBJ whole genome shotgun (WGS) entry which is preliminary data.</text>
</comment>
<evidence type="ECO:0000259" key="8">
    <source>
        <dbReference type="Pfam" id="PF13491"/>
    </source>
</evidence>
<keyword evidence="2" id="KW-1003">Cell membrane</keyword>
<evidence type="ECO:0000256" key="2">
    <source>
        <dbReference type="ARBA" id="ARBA00022475"/>
    </source>
</evidence>
<feature type="region of interest" description="Disordered" evidence="6">
    <location>
        <begin position="1"/>
        <end position="46"/>
    </location>
</feature>
<organism evidence="9 10">
    <name type="scientific">Agromyces seonyuensis</name>
    <dbReference type="NCBI Taxonomy" id="2662446"/>
    <lineage>
        <taxon>Bacteria</taxon>
        <taxon>Bacillati</taxon>
        <taxon>Actinomycetota</taxon>
        <taxon>Actinomycetes</taxon>
        <taxon>Micrococcales</taxon>
        <taxon>Microbacteriaceae</taxon>
        <taxon>Agromyces</taxon>
    </lineage>
</organism>
<feature type="domain" description="DNA translocase FtsK 4TM region" evidence="8">
    <location>
        <begin position="119"/>
        <end position="233"/>
    </location>
</feature>
<sequence>MAGSTSTNSRASKTPARGSSARGTSRPAARSASKTAPTKKLPRNVPTGPNVFVRMWMGLAHVTGGAARALGPETLGKEERRDGLPFFLVLLAIAGAVVEWFFINDDLARQFDAWTFGGLFGRLAFALPVIMLCFAVWLFRHPASVHDNTRIGIGLGLLLLTIAGLSHLWGGQPQPAEGMPVLAQAGGILGWMLAAPLIALITVWGAGAVLIVLGVLSILIITKTPPNRIGERLGELYRWLFGAPEREAAAPAAEAATKSKRRGKSEPAPLDGFDDLDDEAAPAILPWWRRNASKREEDPDFAHAETADLDAVLGAGSAVGGFDTALEGAKRPTAADDYGTEVLADLERAERAVGAFTGDATAVAGAAAPAGA</sequence>
<dbReference type="Proteomes" id="UP000438182">
    <property type="component" value="Unassembled WGS sequence"/>
</dbReference>
<name>A0A6I4P0Y2_9MICO</name>
<dbReference type="Pfam" id="PF13491">
    <property type="entry name" value="FtsK_4TM"/>
    <property type="match status" value="1"/>
</dbReference>
<keyword evidence="4 7" id="KW-1133">Transmembrane helix</keyword>
<evidence type="ECO:0000256" key="1">
    <source>
        <dbReference type="ARBA" id="ARBA00004651"/>
    </source>
</evidence>
<dbReference type="EMBL" id="WSTA01000117">
    <property type="protein sequence ID" value="MWC00261.1"/>
    <property type="molecule type" value="Genomic_DNA"/>
</dbReference>
<keyword evidence="9" id="KW-0132">Cell division</keyword>
<feature type="compositionally biased region" description="Polar residues" evidence="6">
    <location>
        <begin position="1"/>
        <end position="12"/>
    </location>
</feature>
<feature type="transmembrane region" description="Helical" evidence="7">
    <location>
        <begin position="115"/>
        <end position="139"/>
    </location>
</feature>